<gene>
    <name evidence="3" type="ORF">J8380_08745</name>
</gene>
<dbReference type="Gene3D" id="2.40.50.140">
    <property type="entry name" value="Nucleic acid-binding proteins"/>
    <property type="match status" value="1"/>
</dbReference>
<proteinExistence type="predicted"/>
<feature type="domain" description="CSD" evidence="2">
    <location>
        <begin position="1"/>
        <end position="70"/>
    </location>
</feature>
<protein>
    <submittedName>
        <fullName evidence="3">Cold shock domain-containing protein</fullName>
    </submittedName>
</protein>
<reference evidence="3 4" key="1">
    <citation type="submission" date="2021-04" db="EMBL/GenBank/DDBJ databases">
        <title>Genomics, taxonomy and metabolism of representatives of sulfur bacteria of the genus Thiothrix: Thiothrix fructosivorans QT, Thiothrix unzii A1T and three new species, Thiothrix subterranea sp. nov., Thiothrix litoralis sp. nov. and 'Candidatus Thiothrix anitrata' sp. nov.</title>
        <authorList>
            <person name="Ravin N.V."/>
            <person name="Smolyakov D."/>
            <person name="Rudenko T.S."/>
            <person name="Mardanov A.V."/>
            <person name="Beletsky A.V."/>
            <person name="Markov N.D."/>
            <person name="Fomenkov A.I."/>
            <person name="Roberts R.J."/>
            <person name="Karnachuk O.V."/>
            <person name="Novikov A."/>
            <person name="Grabovich M.Y."/>
        </authorList>
    </citation>
    <scope>NUCLEOTIDE SEQUENCE [LARGE SCALE GENOMIC DNA]</scope>
    <source>
        <strain evidence="3 4">A52</strain>
    </source>
</reference>
<keyword evidence="1" id="KW-0812">Transmembrane</keyword>
<dbReference type="Pfam" id="PF00313">
    <property type="entry name" value="CSD"/>
    <property type="match status" value="1"/>
</dbReference>
<dbReference type="Proteomes" id="UP000672027">
    <property type="component" value="Chromosome"/>
</dbReference>
<dbReference type="SUPFAM" id="SSF50249">
    <property type="entry name" value="Nucleic acid-binding proteins"/>
    <property type="match status" value="1"/>
</dbReference>
<dbReference type="InterPro" id="IPR002059">
    <property type="entry name" value="CSP_DNA-bd"/>
</dbReference>
<feature type="transmembrane region" description="Helical" evidence="1">
    <location>
        <begin position="197"/>
        <end position="225"/>
    </location>
</feature>
<evidence type="ECO:0000259" key="2">
    <source>
        <dbReference type="PROSITE" id="PS51857"/>
    </source>
</evidence>
<dbReference type="RefSeq" id="WP_210230221.1">
    <property type="nucleotide sequence ID" value="NZ_CP072800.1"/>
</dbReference>
<dbReference type="PROSITE" id="PS51857">
    <property type="entry name" value="CSD_2"/>
    <property type="match status" value="1"/>
</dbReference>
<accession>A0ABX7X8Q2</accession>
<evidence type="ECO:0000313" key="3">
    <source>
        <dbReference type="EMBL" id="QTR51611.1"/>
    </source>
</evidence>
<dbReference type="InterPro" id="IPR012340">
    <property type="entry name" value="NA-bd_OB-fold"/>
</dbReference>
<dbReference type="EMBL" id="CP072800">
    <property type="protein sequence ID" value="QTR51611.1"/>
    <property type="molecule type" value="Genomic_DNA"/>
</dbReference>
<keyword evidence="1" id="KW-1133">Transmembrane helix</keyword>
<evidence type="ECO:0000313" key="4">
    <source>
        <dbReference type="Proteomes" id="UP000672027"/>
    </source>
</evidence>
<evidence type="ECO:0000256" key="1">
    <source>
        <dbReference type="SAM" id="Phobius"/>
    </source>
</evidence>
<organism evidence="3 4">
    <name type="scientific">Candidatus Thiothrix anitrata</name>
    <dbReference type="NCBI Taxonomy" id="2823902"/>
    <lineage>
        <taxon>Bacteria</taxon>
        <taxon>Pseudomonadati</taxon>
        <taxon>Pseudomonadota</taxon>
        <taxon>Gammaproteobacteria</taxon>
        <taxon>Thiotrichales</taxon>
        <taxon>Thiotrichaceae</taxon>
        <taxon>Thiothrix</taxon>
    </lineage>
</organism>
<keyword evidence="1" id="KW-0472">Membrane</keyword>
<dbReference type="SMART" id="SM00357">
    <property type="entry name" value="CSP"/>
    <property type="match status" value="1"/>
</dbReference>
<sequence length="244" mass="26918">MNGVIKTFLPEKRYGFIKGDDGKDYFFHQNEFKSLPSHNSLCEGLLVEFDQQVTPKGYKARKCHLLDVKLYSLPDEFIASKKSSVSGWEMVDGGQWVVTGTSRVSPDAAMRDAKGKAFQQLGANALLNLNYHKSRGSEAGTGSGTYHFTIHHYRGIAVTLAKKDINGEHQLNDLKGVNQRASSVKQELLRKAQRTTWLGAIGLTVLFVVSAAADPVIGIIVTIIAGIKLREWIAQGDWLQRVGS</sequence>
<keyword evidence="4" id="KW-1185">Reference proteome</keyword>
<name>A0ABX7X8Q2_9GAMM</name>
<dbReference type="InterPro" id="IPR011129">
    <property type="entry name" value="CSD"/>
</dbReference>